<evidence type="ECO:0000313" key="4">
    <source>
        <dbReference type="Proteomes" id="UP000282060"/>
    </source>
</evidence>
<keyword evidence="2" id="KW-0812">Transmembrane</keyword>
<evidence type="ECO:0000256" key="2">
    <source>
        <dbReference type="SAM" id="Phobius"/>
    </source>
</evidence>
<keyword evidence="4" id="KW-1185">Reference proteome</keyword>
<evidence type="ECO:0000313" key="3">
    <source>
        <dbReference type="EMBL" id="RTR31313.1"/>
    </source>
</evidence>
<reference evidence="3 4" key="1">
    <citation type="submission" date="2018-12" db="EMBL/GenBank/DDBJ databases">
        <authorList>
            <person name="Yu L."/>
        </authorList>
    </citation>
    <scope>NUCLEOTIDE SEQUENCE [LARGE SCALE GENOMIC DNA]</scope>
    <source>
        <strain evidence="3 4">HAW-EB5</strain>
    </source>
</reference>
<comment type="caution">
    <text evidence="3">The sequence shown here is derived from an EMBL/GenBank/DDBJ whole genome shotgun (WGS) entry which is preliminary data.</text>
</comment>
<dbReference type="AlphaFoldDB" id="A0A3S0IDL2"/>
<dbReference type="OrthoDB" id="6335244at2"/>
<feature type="region of interest" description="Disordered" evidence="1">
    <location>
        <begin position="351"/>
        <end position="370"/>
    </location>
</feature>
<feature type="transmembrane region" description="Helical" evidence="2">
    <location>
        <begin position="38"/>
        <end position="59"/>
    </location>
</feature>
<evidence type="ECO:0000256" key="1">
    <source>
        <dbReference type="SAM" id="MobiDB-lite"/>
    </source>
</evidence>
<proteinExistence type="predicted"/>
<gene>
    <name evidence="3" type="ORF">EKG39_14730</name>
</gene>
<dbReference type="EMBL" id="RXNV01000006">
    <property type="protein sequence ID" value="RTR31313.1"/>
    <property type="molecule type" value="Genomic_DNA"/>
</dbReference>
<feature type="transmembrane region" description="Helical" evidence="2">
    <location>
        <begin position="96"/>
        <end position="122"/>
    </location>
</feature>
<keyword evidence="2" id="KW-1133">Transmembrane helix</keyword>
<name>A0A3S0IDL2_9GAMM</name>
<feature type="transmembrane region" description="Helical" evidence="2">
    <location>
        <begin position="212"/>
        <end position="232"/>
    </location>
</feature>
<feature type="transmembrane region" description="Helical" evidence="2">
    <location>
        <begin position="188"/>
        <end position="206"/>
    </location>
</feature>
<feature type="transmembrane region" description="Helical" evidence="2">
    <location>
        <begin position="66"/>
        <end position="84"/>
    </location>
</feature>
<protein>
    <submittedName>
        <fullName evidence="3">Uncharacterized protein</fullName>
    </submittedName>
</protein>
<dbReference type="Proteomes" id="UP000282060">
    <property type="component" value="Unassembled WGS sequence"/>
</dbReference>
<sequence length="370" mass="41910">MRQVVKLRLLFLSVAILCYASGFQFLPETLEVSNGQLLTTAFAALYFVFLPLLYWLCIIKLGKQKLWKLLLIVSLSCLMARLSFPVEIASHLEFIIWLRFPIIAVLLGIELFLMVSIVKALWQARNLSGDPRVSILEQFGQEDERKRSLALALAMEPASWFYAIPRFSRKHLPSVTHINLLSASRWHWLLLACATVLLAGASYVVIQPWSELTAIIVSSFIMYGLILITANYRVSRHFSVYRHGDQLIINNSVWGFSVVKFEHIQRVMVGPPPCENRTGVINFGQGESSNIIIKFKNPQTYFGGLGWLPEEVKAIAMNVDKPKALADLIFDILDERELEVRRAELTPSRQESVSQEVFEGDADIPAELTS</sequence>
<organism evidence="3 4">
    <name type="scientific">Shewanella atlantica</name>
    <dbReference type="NCBI Taxonomy" id="271099"/>
    <lineage>
        <taxon>Bacteria</taxon>
        <taxon>Pseudomonadati</taxon>
        <taxon>Pseudomonadota</taxon>
        <taxon>Gammaproteobacteria</taxon>
        <taxon>Alteromonadales</taxon>
        <taxon>Shewanellaceae</taxon>
        <taxon>Shewanella</taxon>
    </lineage>
</organism>
<dbReference type="RefSeq" id="WP_126506511.1">
    <property type="nucleotide sequence ID" value="NZ_RXNV01000006.1"/>
</dbReference>
<keyword evidence="2" id="KW-0472">Membrane</keyword>
<accession>A0A3S0IDL2</accession>